<feature type="transmembrane region" description="Helical" evidence="1">
    <location>
        <begin position="12"/>
        <end position="38"/>
    </location>
</feature>
<dbReference type="Pfam" id="PF14348">
    <property type="entry name" value="DtrJ-like"/>
    <property type="match status" value="1"/>
</dbReference>
<evidence type="ECO:0000256" key="1">
    <source>
        <dbReference type="SAM" id="Phobius"/>
    </source>
</evidence>
<sequence length="211" mass="23943">MSSFISEERSAVKFMIAIIGFEFAMALIFGTGLPIAYYQNLQQLLVRQEMGIAALQTLLHLTSHLYSMVFIQTGLAHAMTPAPPPTHQVADLSLTEKLSWAARGRILTILAIFYIAIFRVLVFFTWAIALIPLVIAAAYDGWVQRKVAQFRFVYQSGQKHFIGNRASKIITYGLLLIFFLPIPIPPIAIIFWAVFLGLFSYLWMRNMPKRI</sequence>
<feature type="transmembrane region" description="Helical" evidence="1">
    <location>
        <begin position="106"/>
        <end position="139"/>
    </location>
</feature>
<dbReference type="Proteomes" id="UP000363590">
    <property type="component" value="Chromosome"/>
</dbReference>
<gene>
    <name evidence="3" type="ORF">DLNHIDIE_00213</name>
    <name evidence="2" type="ORF">GCD22_01865</name>
</gene>
<keyword evidence="1" id="KW-0812">Transmembrane</keyword>
<dbReference type="KEGG" id="atx:GCD22_01865"/>
<dbReference type="InterPro" id="IPR022266">
    <property type="entry name" value="DtrJ-like"/>
</dbReference>
<evidence type="ECO:0000313" key="3">
    <source>
        <dbReference type="EMBL" id="TQN50360.1"/>
    </source>
</evidence>
<proteinExistence type="predicted"/>
<accession>A0A543Q252</accession>
<dbReference type="AlphaFoldDB" id="A0A543Q252"/>
<name>A0A543Q252_ACITH</name>
<dbReference type="GeneID" id="60696189"/>
<keyword evidence="1" id="KW-0472">Membrane</keyword>
<dbReference type="Proteomes" id="UP000315403">
    <property type="component" value="Unassembled WGS sequence"/>
</dbReference>
<dbReference type="RefSeq" id="WP_031570760.1">
    <property type="nucleotide sequence ID" value="NZ_CP045571.1"/>
</dbReference>
<dbReference type="EMBL" id="SZUV01000001">
    <property type="protein sequence ID" value="TQN50360.1"/>
    <property type="molecule type" value="Genomic_DNA"/>
</dbReference>
<reference evidence="2 5" key="2">
    <citation type="submission" date="2019-10" db="EMBL/GenBank/DDBJ databases">
        <authorList>
            <person name="Wang R."/>
        </authorList>
    </citation>
    <scope>NUCLEOTIDE SEQUENCE [LARGE SCALE GENOMIC DNA]</scope>
    <source>
        <strain evidence="2 5">ATCC 19377</strain>
    </source>
</reference>
<evidence type="ECO:0008006" key="6">
    <source>
        <dbReference type="Google" id="ProtNLM"/>
    </source>
</evidence>
<reference evidence="3 4" key="1">
    <citation type="submission" date="2019-03" db="EMBL/GenBank/DDBJ databases">
        <title>New insights into Acidothiobacillus thiooxidans sulfur metabolism through coupled gene expression, solution geochemistry, microscopy and spectroscopy analyses.</title>
        <authorList>
            <person name="Camacho D."/>
            <person name="Frazao R."/>
            <person name="Fouillen A."/>
            <person name="Nanci A."/>
            <person name="Lang B.F."/>
            <person name="Apte S.C."/>
            <person name="Baron C."/>
            <person name="Warren L.A."/>
        </authorList>
    </citation>
    <scope>NUCLEOTIDE SEQUENCE [LARGE SCALE GENOMIC DNA]</scope>
    <source>
        <strain evidence="3 4">ATCC 19377</strain>
    </source>
</reference>
<evidence type="ECO:0000313" key="4">
    <source>
        <dbReference type="Proteomes" id="UP000315403"/>
    </source>
</evidence>
<organism evidence="3 4">
    <name type="scientific">Acidithiobacillus thiooxidans ATCC 19377</name>
    <dbReference type="NCBI Taxonomy" id="637390"/>
    <lineage>
        <taxon>Bacteria</taxon>
        <taxon>Pseudomonadati</taxon>
        <taxon>Pseudomonadota</taxon>
        <taxon>Acidithiobacillia</taxon>
        <taxon>Acidithiobacillales</taxon>
        <taxon>Acidithiobacillaceae</taxon>
        <taxon>Acidithiobacillus</taxon>
    </lineage>
</organism>
<dbReference type="EMBL" id="CP045571">
    <property type="protein sequence ID" value="QFX96142.1"/>
    <property type="molecule type" value="Genomic_DNA"/>
</dbReference>
<evidence type="ECO:0000313" key="2">
    <source>
        <dbReference type="EMBL" id="QFX96142.1"/>
    </source>
</evidence>
<evidence type="ECO:0000313" key="5">
    <source>
        <dbReference type="Proteomes" id="UP000363590"/>
    </source>
</evidence>
<feature type="transmembrane region" description="Helical" evidence="1">
    <location>
        <begin position="169"/>
        <end position="202"/>
    </location>
</feature>
<protein>
    <recommendedName>
        <fullName evidence="6">DUF4400 domain-containing protein</fullName>
    </recommendedName>
</protein>
<keyword evidence="1" id="KW-1133">Transmembrane helix</keyword>